<dbReference type="Proteomes" id="UP000179769">
    <property type="component" value="Unassembled WGS sequence"/>
</dbReference>
<reference evidence="2" key="1">
    <citation type="submission" date="2016-07" db="EMBL/GenBank/DDBJ databases">
        <title>Frankia sp. NRRL B-16219 Genome sequencing.</title>
        <authorList>
            <person name="Ghodhbane-Gtari F."/>
            <person name="Swanson E."/>
            <person name="Gueddou A."/>
            <person name="Louati M."/>
            <person name="Nouioui I."/>
            <person name="Hezbri K."/>
            <person name="Abebe-Akele F."/>
            <person name="Simpson S."/>
            <person name="Morris K."/>
            <person name="Thomas K."/>
            <person name="Gtari M."/>
            <person name="Tisa L.S."/>
        </authorList>
    </citation>
    <scope>NUCLEOTIDE SEQUENCE [LARGE SCALE GENOMIC DNA]</scope>
    <source>
        <strain evidence="2">NRRL B-16219</strain>
    </source>
</reference>
<proteinExistence type="predicted"/>
<name>A0A1S1PEY6_9ACTN</name>
<evidence type="ECO:0000313" key="2">
    <source>
        <dbReference type="Proteomes" id="UP000179769"/>
    </source>
</evidence>
<comment type="caution">
    <text evidence="1">The sequence shown here is derived from an EMBL/GenBank/DDBJ whole genome shotgun (WGS) entry which is preliminary data.</text>
</comment>
<gene>
    <name evidence="1" type="ORF">BBK14_08275</name>
</gene>
<protein>
    <submittedName>
        <fullName evidence="1">Uncharacterized protein</fullName>
    </submittedName>
</protein>
<dbReference type="AlphaFoldDB" id="A0A1S1PEY6"/>
<accession>A0A1S1PEY6</accession>
<organism evidence="1 2">
    <name type="scientific">Parafrankia soli</name>
    <dbReference type="NCBI Taxonomy" id="2599596"/>
    <lineage>
        <taxon>Bacteria</taxon>
        <taxon>Bacillati</taxon>
        <taxon>Actinomycetota</taxon>
        <taxon>Actinomycetes</taxon>
        <taxon>Frankiales</taxon>
        <taxon>Frankiaceae</taxon>
        <taxon>Parafrankia</taxon>
    </lineage>
</organism>
<keyword evidence="2" id="KW-1185">Reference proteome</keyword>
<dbReference type="EMBL" id="MAXA01000268">
    <property type="protein sequence ID" value="OHV20230.1"/>
    <property type="molecule type" value="Genomic_DNA"/>
</dbReference>
<sequence>MPVAKDGTDLNACTDGECEVQVTAPTDIALPATSGATEIHVTLIEKDTVHMVIVLDGGNFSSDGGCTSTLSVSTTASSQLTCHNGERNTSNGVTVEVGGIASPTAVIRIRTTSWPS</sequence>
<evidence type="ECO:0000313" key="1">
    <source>
        <dbReference type="EMBL" id="OHV20230.1"/>
    </source>
</evidence>